<sequence length="557" mass="64245">MKVLYFYTCYVLILTNLVSSQNSQHIICLFRFNYDNYYSCNVRFANITTDSAPITITGTHLQGKSNDDVVLFETELLAQNPAQINIFHPQILSEFPNLEILYLWDANLMSLNLEHCGKLKEIIIFYNPLEELPNGTFQNCTSLRRLEFFITNTTTYENSFAGLKNLEALALLETPFIEIFNNSLSDLVNLREFSCSTCLTVETESLKNLQNLMTISITRLKYGFAYFQELLNGLTNLITLELSSNNLTDIKFEFFSQFNKLNRLILNNIGINSLPNDAFVNLNSLTYLSLSDNEFLTLNPESFRGLENLSELWLQNCGMEDLSLLPFHHLTNLTYLYIQENPVNTLPSKLFENNKNLESISCWNCKIETIEKNVFDSLPNLSYIHLYGNNLTSIGEEIFVNLPNLFSINLWDNQVKRLNSNSFGVLENLTEFNVRNNGIDEIDPKLFVKFPNLRTFYGSGNDCLSRTVNDIQNIDFEKENIFSTCFYNWQYGRTTTTTESTTTAKEETTANNENDEDEFRPRNWITYTIIAVAIILGTFGFFISLKILIRKRLLWGT</sequence>
<dbReference type="SMART" id="SM00369">
    <property type="entry name" value="LRR_TYP"/>
    <property type="match status" value="9"/>
</dbReference>
<gene>
    <name evidence="5" type="ORF">PVAND_014983</name>
</gene>
<keyword evidence="4" id="KW-0732">Signal</keyword>
<comment type="caution">
    <text evidence="5">The sequence shown here is derived from an EMBL/GenBank/DDBJ whole genome shotgun (WGS) entry which is preliminary data.</text>
</comment>
<dbReference type="InterPro" id="IPR026906">
    <property type="entry name" value="LRR_5"/>
</dbReference>
<dbReference type="Gene3D" id="3.80.10.10">
    <property type="entry name" value="Ribonuclease Inhibitor"/>
    <property type="match status" value="3"/>
</dbReference>
<keyword evidence="6" id="KW-1185">Reference proteome</keyword>
<evidence type="ECO:0000256" key="4">
    <source>
        <dbReference type="SAM" id="SignalP"/>
    </source>
</evidence>
<feature type="chain" id="PRO_5039935705" evidence="4">
    <location>
        <begin position="21"/>
        <end position="557"/>
    </location>
</feature>
<feature type="transmembrane region" description="Helical" evidence="3">
    <location>
        <begin position="524"/>
        <end position="549"/>
    </location>
</feature>
<keyword evidence="2" id="KW-0677">Repeat</keyword>
<name>A0A9J6BAX2_POLVA</name>
<keyword evidence="1" id="KW-0433">Leucine-rich repeat</keyword>
<dbReference type="Pfam" id="PF00560">
    <property type="entry name" value="LRR_1"/>
    <property type="match status" value="1"/>
</dbReference>
<dbReference type="FunFam" id="3.80.10.10:FF:001164">
    <property type="entry name" value="GH01279p"/>
    <property type="match status" value="1"/>
</dbReference>
<evidence type="ECO:0000256" key="2">
    <source>
        <dbReference type="ARBA" id="ARBA00022737"/>
    </source>
</evidence>
<accession>A0A9J6BAX2</accession>
<keyword evidence="3" id="KW-0812">Transmembrane</keyword>
<feature type="signal peptide" evidence="4">
    <location>
        <begin position="1"/>
        <end position="20"/>
    </location>
</feature>
<keyword evidence="3" id="KW-1133">Transmembrane helix</keyword>
<dbReference type="OrthoDB" id="676979at2759"/>
<dbReference type="AlphaFoldDB" id="A0A9J6BAX2"/>
<dbReference type="SUPFAM" id="SSF52058">
    <property type="entry name" value="L domain-like"/>
    <property type="match status" value="2"/>
</dbReference>
<dbReference type="InterPro" id="IPR032675">
    <property type="entry name" value="LRR_dom_sf"/>
</dbReference>
<dbReference type="Pfam" id="PF13306">
    <property type="entry name" value="LRR_5"/>
    <property type="match status" value="2"/>
</dbReference>
<dbReference type="Proteomes" id="UP001107558">
    <property type="component" value="Chromosome 4"/>
</dbReference>
<dbReference type="Pfam" id="PF13855">
    <property type="entry name" value="LRR_8"/>
    <property type="match status" value="1"/>
</dbReference>
<evidence type="ECO:0000256" key="3">
    <source>
        <dbReference type="SAM" id="Phobius"/>
    </source>
</evidence>
<dbReference type="PROSITE" id="PS51450">
    <property type="entry name" value="LRR"/>
    <property type="match status" value="1"/>
</dbReference>
<dbReference type="EMBL" id="JADBJN010000004">
    <property type="protein sequence ID" value="KAG5666980.1"/>
    <property type="molecule type" value="Genomic_DNA"/>
</dbReference>
<dbReference type="InterPro" id="IPR003591">
    <property type="entry name" value="Leu-rich_rpt_typical-subtyp"/>
</dbReference>
<reference evidence="5" key="1">
    <citation type="submission" date="2021-03" db="EMBL/GenBank/DDBJ databases">
        <title>Chromosome level genome of the anhydrobiotic midge Polypedilum vanderplanki.</title>
        <authorList>
            <person name="Yoshida Y."/>
            <person name="Kikawada T."/>
            <person name="Gusev O."/>
        </authorList>
    </citation>
    <scope>NUCLEOTIDE SEQUENCE</scope>
    <source>
        <strain evidence="5">NIAS01</strain>
        <tissue evidence="5">Whole body or cell culture</tissue>
    </source>
</reference>
<dbReference type="InterPro" id="IPR001611">
    <property type="entry name" value="Leu-rich_rpt"/>
</dbReference>
<evidence type="ECO:0000313" key="6">
    <source>
        <dbReference type="Proteomes" id="UP001107558"/>
    </source>
</evidence>
<keyword evidence="3" id="KW-0472">Membrane</keyword>
<dbReference type="PANTHER" id="PTHR45712">
    <property type="entry name" value="AGAP008170-PA"/>
    <property type="match status" value="1"/>
</dbReference>
<dbReference type="InterPro" id="IPR050333">
    <property type="entry name" value="SLRP"/>
</dbReference>
<proteinExistence type="predicted"/>
<organism evidence="5 6">
    <name type="scientific">Polypedilum vanderplanki</name>
    <name type="common">Sleeping chironomid midge</name>
    <dbReference type="NCBI Taxonomy" id="319348"/>
    <lineage>
        <taxon>Eukaryota</taxon>
        <taxon>Metazoa</taxon>
        <taxon>Ecdysozoa</taxon>
        <taxon>Arthropoda</taxon>
        <taxon>Hexapoda</taxon>
        <taxon>Insecta</taxon>
        <taxon>Pterygota</taxon>
        <taxon>Neoptera</taxon>
        <taxon>Endopterygota</taxon>
        <taxon>Diptera</taxon>
        <taxon>Nematocera</taxon>
        <taxon>Chironomoidea</taxon>
        <taxon>Chironomidae</taxon>
        <taxon>Chironominae</taxon>
        <taxon>Polypedilum</taxon>
        <taxon>Polypedilum</taxon>
    </lineage>
</organism>
<evidence type="ECO:0000256" key="1">
    <source>
        <dbReference type="ARBA" id="ARBA00022614"/>
    </source>
</evidence>
<evidence type="ECO:0000313" key="5">
    <source>
        <dbReference type="EMBL" id="KAG5666980.1"/>
    </source>
</evidence>
<protein>
    <submittedName>
        <fullName evidence="5">Uncharacterized protein</fullName>
    </submittedName>
</protein>
<dbReference type="PANTHER" id="PTHR45712:SF22">
    <property type="entry name" value="INSULIN-LIKE GROWTH FACTOR-BINDING PROTEIN COMPLEX ACID LABILE SUBUNIT"/>
    <property type="match status" value="1"/>
</dbReference>